<reference evidence="3" key="1">
    <citation type="submission" date="2024-07" db="EMBL/GenBank/DDBJ databases">
        <title>Two chromosome-level genome assemblies of Korean endemic species Abeliophyllum distichum and Forsythia ovata (Oleaceae).</title>
        <authorList>
            <person name="Jang H."/>
        </authorList>
    </citation>
    <scope>NUCLEOTIDE SEQUENCE [LARGE SCALE GENOMIC DNA]</scope>
</reference>
<protein>
    <submittedName>
        <fullName evidence="2">Uncharacterized protein</fullName>
    </submittedName>
</protein>
<dbReference type="AlphaFoldDB" id="A0ABD1RYX4"/>
<evidence type="ECO:0000313" key="2">
    <source>
        <dbReference type="EMBL" id="KAL2493656.1"/>
    </source>
</evidence>
<feature type="region of interest" description="Disordered" evidence="1">
    <location>
        <begin position="47"/>
        <end position="69"/>
    </location>
</feature>
<dbReference type="EMBL" id="JBFOLJ010000011">
    <property type="protein sequence ID" value="KAL2493656.1"/>
    <property type="molecule type" value="Genomic_DNA"/>
</dbReference>
<proteinExistence type="predicted"/>
<gene>
    <name evidence="2" type="ORF">Fot_37413</name>
</gene>
<sequence length="203" mass="21915">MGGCGGYLPSTIGAVAASNSGSTVLQVPEMTMDNSYIPPVPEAISEVSSTSVPVRPVPSPGSARQSGKMKAGANSREEAFWAPASPPPGKYKYINIGSRQDKLNPTVLGKLPSPAANAAASVHKYWTSAFGELTELLKLAEMYTSRSHVLNCELYKVLEMKVDKLHSIIGEMRMSKRCASKIKIFERDSHFLKTRGLVPRMTS</sequence>
<evidence type="ECO:0000256" key="1">
    <source>
        <dbReference type="SAM" id="MobiDB-lite"/>
    </source>
</evidence>
<evidence type="ECO:0000313" key="3">
    <source>
        <dbReference type="Proteomes" id="UP001604277"/>
    </source>
</evidence>
<dbReference type="Proteomes" id="UP001604277">
    <property type="component" value="Unassembled WGS sequence"/>
</dbReference>
<organism evidence="2 3">
    <name type="scientific">Forsythia ovata</name>
    <dbReference type="NCBI Taxonomy" id="205694"/>
    <lineage>
        <taxon>Eukaryota</taxon>
        <taxon>Viridiplantae</taxon>
        <taxon>Streptophyta</taxon>
        <taxon>Embryophyta</taxon>
        <taxon>Tracheophyta</taxon>
        <taxon>Spermatophyta</taxon>
        <taxon>Magnoliopsida</taxon>
        <taxon>eudicotyledons</taxon>
        <taxon>Gunneridae</taxon>
        <taxon>Pentapetalae</taxon>
        <taxon>asterids</taxon>
        <taxon>lamiids</taxon>
        <taxon>Lamiales</taxon>
        <taxon>Oleaceae</taxon>
        <taxon>Forsythieae</taxon>
        <taxon>Forsythia</taxon>
    </lineage>
</organism>
<accession>A0ABD1RYX4</accession>
<comment type="caution">
    <text evidence="2">The sequence shown here is derived from an EMBL/GenBank/DDBJ whole genome shotgun (WGS) entry which is preliminary data.</text>
</comment>
<keyword evidence="3" id="KW-1185">Reference proteome</keyword>
<name>A0ABD1RYX4_9LAMI</name>